<name>A0AA43Q6N0_9GAMM</name>
<dbReference type="GO" id="GO:0030077">
    <property type="term" value="C:plasma membrane light-harvesting complex"/>
    <property type="evidence" value="ECO:0007669"/>
    <property type="project" value="InterPro"/>
</dbReference>
<dbReference type="Gene3D" id="3.90.50.10">
    <property type="entry name" value="Photosynthetic Reaction Center, subunit H, domain 2"/>
    <property type="match status" value="2"/>
</dbReference>
<comment type="caution">
    <text evidence="2">The sequence shown here is derived from an EMBL/GenBank/DDBJ whole genome shotgun (WGS) entry which is preliminary data.</text>
</comment>
<keyword evidence="3" id="KW-1185">Reference proteome</keyword>
<accession>A0AA43Q6N0</accession>
<gene>
    <name evidence="2" type="ORF">PSU93_03975</name>
</gene>
<dbReference type="InterPro" id="IPR027275">
    <property type="entry name" value="PRC-brl_dom"/>
</dbReference>
<dbReference type="GO" id="GO:0019684">
    <property type="term" value="P:photosynthesis, light reaction"/>
    <property type="evidence" value="ECO:0007669"/>
    <property type="project" value="InterPro"/>
</dbReference>
<dbReference type="InterPro" id="IPR014747">
    <property type="entry name" value="Bac_photo_RC_H_C"/>
</dbReference>
<sequence length="259" mass="30621">MFNKVKTLNGYTLHGLDGEIGKVEEFYFDDRYWAIRYLVVDTGNWLTGRQVLISPYALVGMNKEEQFIDINLTKKQIEDGPSLDSDKPVSRQFEVNYYGYYEWPMYWEGSYMWGSYPSYPYLVRDPEIGKKSSQDEKEWDPNLRSTHEVTGYHIHATDGDIGHVEDFVIDDQTWAIRYLIIDTRNWWPGKKVLISPQWIESIDWGESMVFINLSREAIRQSPEYTEEALLTRDYEAGLHQYYGRQGYWIDESSAKKHSR</sequence>
<evidence type="ECO:0000259" key="1">
    <source>
        <dbReference type="Pfam" id="PF05239"/>
    </source>
</evidence>
<feature type="domain" description="PRC-barrel" evidence="1">
    <location>
        <begin position="156"/>
        <end position="215"/>
    </location>
</feature>
<dbReference type="Proteomes" id="UP001160519">
    <property type="component" value="Unassembled WGS sequence"/>
</dbReference>
<evidence type="ECO:0000313" key="2">
    <source>
        <dbReference type="EMBL" id="MDI1230293.1"/>
    </source>
</evidence>
<organism evidence="2 3">
    <name type="scientific">Candidatus Methylobacter titanis</name>
    <dbReference type="NCBI Taxonomy" id="3053457"/>
    <lineage>
        <taxon>Bacteria</taxon>
        <taxon>Pseudomonadati</taxon>
        <taxon>Pseudomonadota</taxon>
        <taxon>Gammaproteobacteria</taxon>
        <taxon>Methylococcales</taxon>
        <taxon>Methylococcaceae</taxon>
        <taxon>Methylobacter</taxon>
    </lineage>
</organism>
<proteinExistence type="predicted"/>
<reference evidence="2" key="1">
    <citation type="submission" date="2023-01" db="EMBL/GenBank/DDBJ databases">
        <title>Biogeochemical cycle of methane in antarctic sediments.</title>
        <authorList>
            <person name="Roldan D.M."/>
            <person name="Menes R.J."/>
        </authorList>
    </citation>
    <scope>NUCLEOTIDE SEQUENCE [LARGE SCALE GENOMIC DNA]</scope>
    <source>
        <strain evidence="2">K-2018 MAG008</strain>
    </source>
</reference>
<evidence type="ECO:0000313" key="3">
    <source>
        <dbReference type="Proteomes" id="UP001160519"/>
    </source>
</evidence>
<dbReference type="AlphaFoldDB" id="A0AA43Q6N0"/>
<dbReference type="Pfam" id="PF05239">
    <property type="entry name" value="PRC"/>
    <property type="match status" value="1"/>
</dbReference>
<dbReference type="SUPFAM" id="SSF50346">
    <property type="entry name" value="PRC-barrel domain"/>
    <property type="match status" value="2"/>
</dbReference>
<dbReference type="InterPro" id="IPR011033">
    <property type="entry name" value="PRC_barrel-like_sf"/>
</dbReference>
<dbReference type="EMBL" id="JAQSDF010000007">
    <property type="protein sequence ID" value="MDI1230293.1"/>
    <property type="molecule type" value="Genomic_DNA"/>
</dbReference>
<protein>
    <submittedName>
        <fullName evidence="2">PRC-barrel domain-containing protein</fullName>
    </submittedName>
</protein>